<evidence type="ECO:0000259" key="6">
    <source>
        <dbReference type="PROSITE" id="PS51007"/>
    </source>
</evidence>
<dbReference type="OrthoDB" id="7363829at2"/>
<evidence type="ECO:0000313" key="8">
    <source>
        <dbReference type="Proteomes" id="UP000239772"/>
    </source>
</evidence>
<proteinExistence type="predicted"/>
<organism evidence="7 8">
    <name type="scientific">Alsobacter soli</name>
    <dbReference type="NCBI Taxonomy" id="2109933"/>
    <lineage>
        <taxon>Bacteria</taxon>
        <taxon>Pseudomonadati</taxon>
        <taxon>Pseudomonadota</taxon>
        <taxon>Alphaproteobacteria</taxon>
        <taxon>Hyphomicrobiales</taxon>
        <taxon>Alsobacteraceae</taxon>
        <taxon>Alsobacter</taxon>
    </lineage>
</organism>
<accession>A0A2T1HNY8</accession>
<keyword evidence="2 4" id="KW-0479">Metal-binding</keyword>
<evidence type="ECO:0000256" key="5">
    <source>
        <dbReference type="SAM" id="SignalP"/>
    </source>
</evidence>
<evidence type="ECO:0000256" key="1">
    <source>
        <dbReference type="ARBA" id="ARBA00022617"/>
    </source>
</evidence>
<dbReference type="EMBL" id="PVZS01000026">
    <property type="protein sequence ID" value="PSC03372.1"/>
    <property type="molecule type" value="Genomic_DNA"/>
</dbReference>
<feature type="signal peptide" evidence="5">
    <location>
        <begin position="1"/>
        <end position="24"/>
    </location>
</feature>
<evidence type="ECO:0000256" key="4">
    <source>
        <dbReference type="PROSITE-ProRule" id="PRU00433"/>
    </source>
</evidence>
<dbReference type="PROSITE" id="PS51007">
    <property type="entry name" value="CYTC"/>
    <property type="match status" value="1"/>
</dbReference>
<name>A0A2T1HNY8_9HYPH</name>
<dbReference type="GO" id="GO:0020037">
    <property type="term" value="F:heme binding"/>
    <property type="evidence" value="ECO:0007669"/>
    <property type="project" value="InterPro"/>
</dbReference>
<protein>
    <submittedName>
        <fullName evidence="7">Cytochrome C</fullName>
    </submittedName>
</protein>
<dbReference type="AlphaFoldDB" id="A0A2T1HNY8"/>
<dbReference type="InterPro" id="IPR009056">
    <property type="entry name" value="Cyt_c-like_dom"/>
</dbReference>
<evidence type="ECO:0000256" key="2">
    <source>
        <dbReference type="ARBA" id="ARBA00022723"/>
    </source>
</evidence>
<dbReference type="InterPro" id="IPR036909">
    <property type="entry name" value="Cyt_c-like_dom_sf"/>
</dbReference>
<keyword evidence="1 4" id="KW-0349">Heme</keyword>
<dbReference type="SUPFAM" id="SSF46626">
    <property type="entry name" value="Cytochrome c"/>
    <property type="match status" value="1"/>
</dbReference>
<feature type="chain" id="PRO_5015718367" evidence="5">
    <location>
        <begin position="25"/>
        <end position="114"/>
    </location>
</feature>
<keyword evidence="8" id="KW-1185">Reference proteome</keyword>
<dbReference type="GO" id="GO:0009055">
    <property type="term" value="F:electron transfer activity"/>
    <property type="evidence" value="ECO:0007669"/>
    <property type="project" value="InterPro"/>
</dbReference>
<reference evidence="8" key="1">
    <citation type="submission" date="2018-03" db="EMBL/GenBank/DDBJ databases">
        <authorList>
            <person name="Sun L."/>
            <person name="Liu H."/>
            <person name="Chen W."/>
            <person name="Huang K."/>
            <person name="Liu W."/>
            <person name="Gao X."/>
        </authorList>
    </citation>
    <scope>NUCLEOTIDE SEQUENCE [LARGE SCALE GENOMIC DNA]</scope>
    <source>
        <strain evidence="8">SH9</strain>
    </source>
</reference>
<gene>
    <name evidence="7" type="ORF">SLNSH_19080</name>
</gene>
<dbReference type="RefSeq" id="WP_106338837.1">
    <property type="nucleotide sequence ID" value="NZ_PVZS01000026.1"/>
</dbReference>
<comment type="caution">
    <text evidence="7">The sequence shown here is derived from an EMBL/GenBank/DDBJ whole genome shotgun (WGS) entry which is preliminary data.</text>
</comment>
<dbReference type="Pfam" id="PF00034">
    <property type="entry name" value="Cytochrom_C"/>
    <property type="match status" value="1"/>
</dbReference>
<dbReference type="Proteomes" id="UP000239772">
    <property type="component" value="Unassembled WGS sequence"/>
</dbReference>
<feature type="domain" description="Cytochrome c" evidence="6">
    <location>
        <begin position="25"/>
        <end position="108"/>
    </location>
</feature>
<dbReference type="Gene3D" id="1.10.760.10">
    <property type="entry name" value="Cytochrome c-like domain"/>
    <property type="match status" value="1"/>
</dbReference>
<evidence type="ECO:0000313" key="7">
    <source>
        <dbReference type="EMBL" id="PSC03372.1"/>
    </source>
</evidence>
<keyword evidence="5" id="KW-0732">Signal</keyword>
<keyword evidence="3 4" id="KW-0408">Iron</keyword>
<evidence type="ECO:0000256" key="3">
    <source>
        <dbReference type="ARBA" id="ARBA00023004"/>
    </source>
</evidence>
<sequence length="114" mass="12323">MVRRLRDLLIVAAAACVGSGFAEAASLKRGRILAEQNCGPCHAVGKTGASRNPKSPPFRTLAQRYPVDELQEALAEGITVGHEGVEMPEFSFSADQVEDLVAYIDSLNPKKKKR</sequence>
<dbReference type="GO" id="GO:0046872">
    <property type="term" value="F:metal ion binding"/>
    <property type="evidence" value="ECO:0007669"/>
    <property type="project" value="UniProtKB-KW"/>
</dbReference>